<dbReference type="eggNOG" id="ENOG503333A">
    <property type="taxonomic scope" value="Bacteria"/>
</dbReference>
<keyword evidence="3" id="KW-1185">Reference proteome</keyword>
<dbReference type="OrthoDB" id="2143919at2"/>
<proteinExistence type="predicted"/>
<dbReference type="STRING" id="336988.NT96_08695"/>
<feature type="transmembrane region" description="Helical" evidence="1">
    <location>
        <begin position="61"/>
        <end position="80"/>
    </location>
</feature>
<gene>
    <name evidence="2" type="ORF">OKIT_0729</name>
</gene>
<accession>G9WFB8</accession>
<evidence type="ECO:0008006" key="4">
    <source>
        <dbReference type="Google" id="ProtNLM"/>
    </source>
</evidence>
<evidence type="ECO:0000313" key="2">
    <source>
        <dbReference type="EMBL" id="EHN58838.1"/>
    </source>
</evidence>
<dbReference type="Proteomes" id="UP000004959">
    <property type="component" value="Chromosome"/>
</dbReference>
<evidence type="ECO:0000313" key="3">
    <source>
        <dbReference type="Proteomes" id="UP000004959"/>
    </source>
</evidence>
<feature type="transmembrane region" description="Helical" evidence="1">
    <location>
        <begin position="221"/>
        <end position="241"/>
    </location>
</feature>
<dbReference type="HOGENOM" id="CLU_096422_0_0_9"/>
<organism evidence="2 3">
    <name type="scientific">Oenococcus kitaharae DSM 17330</name>
    <dbReference type="NCBI Taxonomy" id="1045004"/>
    <lineage>
        <taxon>Bacteria</taxon>
        <taxon>Bacillati</taxon>
        <taxon>Bacillota</taxon>
        <taxon>Bacilli</taxon>
        <taxon>Lactobacillales</taxon>
        <taxon>Lactobacillaceae</taxon>
        <taxon>Oenococcus</taxon>
    </lineage>
</organism>
<keyword evidence="1" id="KW-0812">Transmembrane</keyword>
<feature type="transmembrane region" description="Helical" evidence="1">
    <location>
        <begin position="133"/>
        <end position="159"/>
    </location>
</feature>
<dbReference type="RefSeq" id="WP_007745397.1">
    <property type="nucleotide sequence ID" value="NZ_CM001398.1"/>
</dbReference>
<dbReference type="EMBL" id="AFVZ01000001">
    <property type="protein sequence ID" value="EHN58838.1"/>
    <property type="molecule type" value="Genomic_DNA"/>
</dbReference>
<dbReference type="PATRIC" id="fig|1045004.4.peg.731"/>
<dbReference type="AlphaFoldDB" id="G9WFB8"/>
<comment type="caution">
    <text evidence="2">The sequence shown here is derived from an EMBL/GenBank/DDBJ whole genome shotgun (WGS) entry which is preliminary data.</text>
</comment>
<sequence length="252" mass="28584">MRKFKALYHVIFLDTLDNKFVFVFNLLMPTAFYLSNNFSLILHPSPNIARQILSSNAIGLFWAYIIFVTMLNMVIFQTLADRESGFYKEYYFIVGSKWQIFVTNFLVQQTILLIEIALFDLIVMVSLRVWNTALFAAGLITTLVFAIPVTLVCCLFLTLKIKIKSISIIETLFITAMFILGTMPASNGWEDLLMTFDPVYYLSKGSSFSLNILTGNVNLTALLQLAIATLAYVLVGAYSLSRFDVKPILRRA</sequence>
<protein>
    <recommendedName>
        <fullName evidence="4">ABC-2 type transporter domain-containing protein</fullName>
    </recommendedName>
</protein>
<feature type="transmembrane region" description="Helical" evidence="1">
    <location>
        <begin position="101"/>
        <end position="127"/>
    </location>
</feature>
<reference evidence="2 3" key="1">
    <citation type="journal article" date="2012" name="PLoS ONE">
        <title>Functional divergence in the genus oenococcus as predicted by genome sequencing of the newly-described species, Oenococcus kitaharae.</title>
        <authorList>
            <person name="Borneman A.R."/>
            <person name="McCarthy J.M."/>
            <person name="Chambers P.J."/>
            <person name="Bartowsky E.J."/>
        </authorList>
    </citation>
    <scope>NUCLEOTIDE SEQUENCE [LARGE SCALE GENOMIC DNA]</scope>
    <source>
        <strain evidence="3">DSM17330</strain>
    </source>
</reference>
<feature type="transmembrane region" description="Helical" evidence="1">
    <location>
        <begin position="20"/>
        <end position="41"/>
    </location>
</feature>
<name>G9WFB8_9LACO</name>
<feature type="transmembrane region" description="Helical" evidence="1">
    <location>
        <begin position="166"/>
        <end position="185"/>
    </location>
</feature>
<evidence type="ECO:0000256" key="1">
    <source>
        <dbReference type="SAM" id="Phobius"/>
    </source>
</evidence>
<keyword evidence="1" id="KW-1133">Transmembrane helix</keyword>
<keyword evidence="1" id="KW-0472">Membrane</keyword>